<dbReference type="GO" id="GO:0016020">
    <property type="term" value="C:membrane"/>
    <property type="evidence" value="ECO:0007669"/>
    <property type="project" value="UniProtKB-SubCell"/>
</dbReference>
<dbReference type="GO" id="GO:0006508">
    <property type="term" value="P:proteolysis"/>
    <property type="evidence" value="ECO:0007669"/>
    <property type="project" value="UniProtKB-KW"/>
</dbReference>
<proteinExistence type="inferred from homology"/>
<keyword evidence="5 7" id="KW-1133">Transmembrane helix</keyword>
<dbReference type="InterPro" id="IPR022764">
    <property type="entry name" value="Peptidase_S54_rhomboid_dom"/>
</dbReference>
<keyword evidence="4" id="KW-0378">Hydrolase</keyword>
<protein>
    <submittedName>
        <fullName evidence="9">Rhomboid family intramembrane serine protease</fullName>
    </submittedName>
</protein>
<dbReference type="PANTHER" id="PTHR43731:SF14">
    <property type="entry name" value="PRESENILIN-ASSOCIATED RHOMBOID-LIKE PROTEIN, MITOCHONDRIAL"/>
    <property type="match status" value="1"/>
</dbReference>
<dbReference type="Proteomes" id="UP000321175">
    <property type="component" value="Unassembled WGS sequence"/>
</dbReference>
<feature type="transmembrane region" description="Helical" evidence="7">
    <location>
        <begin position="97"/>
        <end position="117"/>
    </location>
</feature>
<gene>
    <name evidence="10" type="ORF">A5802_001383</name>
    <name evidence="9" type="ORF">EMU01_26960</name>
</gene>
<evidence type="ECO:0000313" key="11">
    <source>
        <dbReference type="Proteomes" id="UP000195024"/>
    </source>
</evidence>
<evidence type="ECO:0000256" key="1">
    <source>
        <dbReference type="ARBA" id="ARBA00004141"/>
    </source>
</evidence>
<evidence type="ECO:0000256" key="3">
    <source>
        <dbReference type="ARBA" id="ARBA00022692"/>
    </source>
</evidence>
<feature type="domain" description="Peptidase S54 rhomboid" evidence="8">
    <location>
        <begin position="58"/>
        <end position="194"/>
    </location>
</feature>
<dbReference type="SUPFAM" id="SSF144091">
    <property type="entry name" value="Rhomboid-like"/>
    <property type="match status" value="1"/>
</dbReference>
<feature type="transmembrane region" description="Helical" evidence="7">
    <location>
        <begin position="177"/>
        <end position="197"/>
    </location>
</feature>
<dbReference type="GO" id="GO:0004252">
    <property type="term" value="F:serine-type endopeptidase activity"/>
    <property type="evidence" value="ECO:0007669"/>
    <property type="project" value="InterPro"/>
</dbReference>
<feature type="transmembrane region" description="Helical" evidence="7">
    <location>
        <begin position="20"/>
        <end position="40"/>
    </location>
</feature>
<dbReference type="EMBL" id="BJWA01000027">
    <property type="protein sequence ID" value="GEL81552.1"/>
    <property type="molecule type" value="Genomic_DNA"/>
</dbReference>
<evidence type="ECO:0000256" key="4">
    <source>
        <dbReference type="ARBA" id="ARBA00022801"/>
    </source>
</evidence>
<dbReference type="Gene3D" id="1.20.1540.10">
    <property type="entry name" value="Rhomboid-like"/>
    <property type="match status" value="1"/>
</dbReference>
<accession>A0A1A6G786</accession>
<evidence type="ECO:0000256" key="7">
    <source>
        <dbReference type="SAM" id="Phobius"/>
    </source>
</evidence>
<reference evidence="10 11" key="1">
    <citation type="submission" date="2017-05" db="EMBL/GenBank/DDBJ databases">
        <title>The Genome Sequence of Enterococcus mundtii 6B1_DIV0119.</title>
        <authorList>
            <consortium name="The Broad Institute Genomics Platform"/>
            <consortium name="The Broad Institute Genomic Center for Infectious Diseases"/>
            <person name="Earl A."/>
            <person name="Manson A."/>
            <person name="Schwartman J."/>
            <person name="Gilmore M."/>
            <person name="Abouelleil A."/>
            <person name="Cao P."/>
            <person name="Chapman S."/>
            <person name="Cusick C."/>
            <person name="Shea T."/>
            <person name="Young S."/>
            <person name="Neafsey D."/>
            <person name="Nusbaum C."/>
            <person name="Birren B."/>
        </authorList>
    </citation>
    <scope>NUCLEOTIDE SEQUENCE [LARGE SCALE GENOMIC DNA]</scope>
    <source>
        <strain evidence="10 11">6B1_DIV0119</strain>
    </source>
</reference>
<dbReference type="PANTHER" id="PTHR43731">
    <property type="entry name" value="RHOMBOID PROTEASE"/>
    <property type="match status" value="1"/>
</dbReference>
<evidence type="ECO:0000313" key="9">
    <source>
        <dbReference type="EMBL" id="GEL81552.1"/>
    </source>
</evidence>
<name>A0A1A6G786_ENTMU</name>
<comment type="caution">
    <text evidence="10">The sequence shown here is derived from an EMBL/GenBank/DDBJ whole genome shotgun (WGS) entry which is preliminary data.</text>
</comment>
<dbReference type="AlphaFoldDB" id="A0A1A6G786"/>
<comment type="similarity">
    <text evidence="2">Belongs to the peptidase S54 family.</text>
</comment>
<evidence type="ECO:0000259" key="8">
    <source>
        <dbReference type="Pfam" id="PF01694"/>
    </source>
</evidence>
<evidence type="ECO:0000313" key="12">
    <source>
        <dbReference type="Proteomes" id="UP000321175"/>
    </source>
</evidence>
<dbReference type="RefSeq" id="WP_065096498.1">
    <property type="nucleotide sequence ID" value="NZ_BJWA01000027.1"/>
</dbReference>
<keyword evidence="12" id="KW-1185">Reference proteome</keyword>
<dbReference type="InterPro" id="IPR035952">
    <property type="entry name" value="Rhomboid-like_sf"/>
</dbReference>
<dbReference type="GeneID" id="60999641"/>
<evidence type="ECO:0000256" key="2">
    <source>
        <dbReference type="ARBA" id="ARBA00009045"/>
    </source>
</evidence>
<sequence>MKVNRQQQFKLKSWLDGPFLTQIFLVIQTIVFFAMEVLPGNSVAFELGMSGQHIAYLHEWWRLITPIFIHFGMMHFVLNSVVLYFMGSQIETVYGHWRFFLIYLLSGIMGNVTSFAFNEMNVLSGGASTSLFGLFGALFVLGIHYKNDYVVKQLVRRYMIFIVFSFIFGISDTSVDIWGHVGGLIGGFLIGNLLGLPNRSNDYSIHHRIISSIVFLFLFIICVLVGLKNYGILV</sequence>
<feature type="transmembrane region" description="Helical" evidence="7">
    <location>
        <begin position="123"/>
        <end position="143"/>
    </location>
</feature>
<keyword evidence="9" id="KW-0645">Protease</keyword>
<keyword evidence="6 7" id="KW-0472">Membrane</keyword>
<keyword evidence="3 7" id="KW-0812">Transmembrane</keyword>
<feature type="transmembrane region" description="Helical" evidence="7">
    <location>
        <begin position="155"/>
        <end position="171"/>
    </location>
</feature>
<reference evidence="9 12" key="2">
    <citation type="submission" date="2019-07" db="EMBL/GenBank/DDBJ databases">
        <title>Whole genome shotgun sequence of Enterococcus mundtii NBRC 100490.</title>
        <authorList>
            <person name="Hosoyama A."/>
            <person name="Uohara A."/>
            <person name="Ohji S."/>
            <person name="Ichikawa N."/>
        </authorList>
    </citation>
    <scope>NUCLEOTIDE SEQUENCE [LARGE SCALE GENOMIC DNA]</scope>
    <source>
        <strain evidence="9 12">NBRC 100490</strain>
    </source>
</reference>
<evidence type="ECO:0000256" key="6">
    <source>
        <dbReference type="ARBA" id="ARBA00023136"/>
    </source>
</evidence>
<organism evidence="10 11">
    <name type="scientific">Enterococcus mundtii</name>
    <dbReference type="NCBI Taxonomy" id="53346"/>
    <lineage>
        <taxon>Bacteria</taxon>
        <taxon>Bacillati</taxon>
        <taxon>Bacillota</taxon>
        <taxon>Bacilli</taxon>
        <taxon>Lactobacillales</taxon>
        <taxon>Enterococcaceae</taxon>
        <taxon>Enterococcus</taxon>
    </lineage>
</organism>
<dbReference type="EMBL" id="NGMS01000001">
    <property type="protein sequence ID" value="OTP27648.1"/>
    <property type="molecule type" value="Genomic_DNA"/>
</dbReference>
<dbReference type="InterPro" id="IPR050925">
    <property type="entry name" value="Rhomboid_protease_S54"/>
</dbReference>
<evidence type="ECO:0000256" key="5">
    <source>
        <dbReference type="ARBA" id="ARBA00022989"/>
    </source>
</evidence>
<dbReference type="Pfam" id="PF01694">
    <property type="entry name" value="Rhomboid"/>
    <property type="match status" value="1"/>
</dbReference>
<feature type="transmembrane region" description="Helical" evidence="7">
    <location>
        <begin position="60"/>
        <end position="85"/>
    </location>
</feature>
<evidence type="ECO:0000313" key="10">
    <source>
        <dbReference type="EMBL" id="OTP27648.1"/>
    </source>
</evidence>
<dbReference type="Proteomes" id="UP000195024">
    <property type="component" value="Unassembled WGS sequence"/>
</dbReference>
<comment type="subcellular location">
    <subcellularLocation>
        <location evidence="1">Membrane</location>
        <topology evidence="1">Multi-pass membrane protein</topology>
    </subcellularLocation>
</comment>
<feature type="transmembrane region" description="Helical" evidence="7">
    <location>
        <begin position="209"/>
        <end position="227"/>
    </location>
</feature>